<dbReference type="CGD" id="CAL0000156259">
    <property type="gene designation" value="CPAR2_702570"/>
</dbReference>
<evidence type="ECO:0000256" key="1">
    <source>
        <dbReference type="SAM" id="MobiDB-lite"/>
    </source>
</evidence>
<feature type="compositionally biased region" description="Polar residues" evidence="1">
    <location>
        <begin position="18"/>
        <end position="35"/>
    </location>
</feature>
<proteinExistence type="predicted"/>
<keyword evidence="5" id="KW-1185">Reference proteome</keyword>
<accession>A0AAJ8W749</accession>
<dbReference type="AlphaFoldDB" id="G8BKH9"/>
<reference evidence="3" key="3">
    <citation type="submission" date="2011-10" db="EMBL/GenBank/DDBJ databases">
        <title>Transcriptional landscape of the pathogenic yeast Candida parapsilosis.</title>
        <authorList>
            <person name="Guida A."/>
            <person name="Lindstaedt C."/>
            <person name="Maguire S.L."/>
            <person name="Ding C."/>
            <person name="Higgins D.G."/>
            <person name="Harris D."/>
            <person name="Berriman M."/>
            <person name="Butler G."/>
        </authorList>
    </citation>
    <scope>NUCLEOTIDE SEQUENCE</scope>
    <source>
        <strain evidence="3">CDC317</strain>
    </source>
</reference>
<dbReference type="Proteomes" id="UP000005221">
    <property type="component" value="Chromosome 7"/>
</dbReference>
<sequence>MLQSPFNFVPKDKRKRSSSPTVTMQRHTDDISSAATPKYSERNKMLLLHTPPPSTHKHHHLRSKKQKVGDACATVTVSHPAQTLSPTPLNYDIKGRENSGTHTAPSTPSIETHQYQDQQVHTPPPTAAKIKPYINRNTSSTSHQRSSSIETKLKIMQLKIDNLEDCSARDEISDLLQSTIDELSQNERELQLPRRKFDEFMFESNDPMTPINQIMSKDDSEFSTPPPLYHQSAADSKQSGNYLNLDDYCIPSFAI</sequence>
<gene>
    <name evidence="2 3" type="ordered locus">CPAR2_702570</name>
</gene>
<feature type="compositionally biased region" description="Low complexity" evidence="1">
    <location>
        <begin position="135"/>
        <end position="148"/>
    </location>
</feature>
<reference evidence="5" key="1">
    <citation type="journal article" date="2009" name="Nature">
        <title>Evolution of pathogenicity and sexual reproduction in eight Candida genomes.</title>
        <authorList>
            <person name="Butler G."/>
            <person name="Rasmussen M.D."/>
            <person name="Lin M.F."/>
            <person name="Santos M.A."/>
            <person name="Sakthikumar S."/>
            <person name="Munro C.A."/>
            <person name="Rheinbay E."/>
            <person name="Grabherr M."/>
            <person name="Forche A."/>
            <person name="Reedy J.L."/>
            <person name="Agrafioti I."/>
            <person name="Arnaud M.B."/>
            <person name="Bates S."/>
            <person name="Brown A.J."/>
            <person name="Brunke S."/>
            <person name="Costanzo M.C."/>
            <person name="Fitzpatrick D.A."/>
            <person name="de Groot P.W."/>
            <person name="Harris D."/>
            <person name="Hoyer L.L."/>
            <person name="Hube B."/>
            <person name="Klis F.M."/>
            <person name="Kodira C."/>
            <person name="Lennard N."/>
            <person name="Logue M.E."/>
            <person name="Martin R."/>
            <person name="Neiman A.M."/>
            <person name="Nikolaou E."/>
            <person name="Quail M.A."/>
            <person name="Quinn J."/>
            <person name="Santos M.C."/>
            <person name="Schmitzberger F.F."/>
            <person name="Sherlock G."/>
            <person name="Shah P."/>
            <person name="Silverstein K.A."/>
            <person name="Skrzypek M.S."/>
            <person name="Soll D."/>
            <person name="Staggs R."/>
            <person name="Stansfield I."/>
            <person name="Stumpf M.P."/>
            <person name="Sudbery P.E."/>
            <person name="Srikantha T."/>
            <person name="Zeng Q."/>
            <person name="Berman J."/>
            <person name="Berriman M."/>
            <person name="Heitman J."/>
            <person name="Gow N.A."/>
            <person name="Lorenz M.C."/>
            <person name="Birren B.W."/>
            <person name="Kellis M."/>
            <person name="Cuomo C.A."/>
        </authorList>
    </citation>
    <scope>NUCLEOTIDE SEQUENCE [LARGE SCALE GENOMIC DNA]</scope>
    <source>
        <strain evidence="5">CDC 317 / ATCC MYA-4646</strain>
    </source>
</reference>
<dbReference type="VEuPathDB" id="FungiDB:CPAR2_702570"/>
<feature type="compositionally biased region" description="Polar residues" evidence="1">
    <location>
        <begin position="79"/>
        <end position="88"/>
    </location>
</feature>
<reference evidence="5" key="2">
    <citation type="journal article" date="2011" name="BMC Genomics">
        <title>Using RNA-seq to determine the transcriptional landscape and the hypoxic response of the pathogenic yeast Candida parapsilosis.</title>
        <authorList>
            <person name="Guida A."/>
            <person name="Lindstaedt C."/>
            <person name="Maguire S.L."/>
            <person name="Ding C."/>
            <person name="Higgins D.G."/>
            <person name="Corton N.J."/>
            <person name="Berriman M."/>
            <person name="Butler G."/>
        </authorList>
    </citation>
    <scope>GENOME REANNOTATION</scope>
    <source>
        <strain evidence="5">CDC 317 / ATCC MYA-4646</strain>
    </source>
</reference>
<accession>G8BKH9</accession>
<reference evidence="4" key="4">
    <citation type="submission" date="2025-05" db="UniProtKB">
        <authorList>
            <consortium name="EnsemblFungi"/>
        </authorList>
    </citation>
    <scope>IDENTIFICATION</scope>
</reference>
<evidence type="ECO:0000313" key="5">
    <source>
        <dbReference type="Proteomes" id="UP000005221"/>
    </source>
</evidence>
<evidence type="ECO:0000313" key="2">
    <source>
        <dbReference type="CGD" id="CAL0000156259"/>
    </source>
</evidence>
<dbReference type="EMBL" id="HE605209">
    <property type="protein sequence ID" value="CCE45244.1"/>
    <property type="molecule type" value="Genomic_DNA"/>
</dbReference>
<protein>
    <submittedName>
        <fullName evidence="3 4">Uncharacterized protein</fullName>
    </submittedName>
</protein>
<feature type="compositionally biased region" description="Polar residues" evidence="1">
    <location>
        <begin position="100"/>
        <end position="121"/>
    </location>
</feature>
<feature type="region of interest" description="Disordered" evidence="1">
    <location>
        <begin position="79"/>
        <end position="148"/>
    </location>
</feature>
<organism evidence="3 5">
    <name type="scientific">Candida parapsilosis (strain CDC 317 / ATCC MYA-4646)</name>
    <name type="common">Yeast</name>
    <name type="synonym">Monilia parapsilosis</name>
    <dbReference type="NCBI Taxonomy" id="578454"/>
    <lineage>
        <taxon>Eukaryota</taxon>
        <taxon>Fungi</taxon>
        <taxon>Dikarya</taxon>
        <taxon>Ascomycota</taxon>
        <taxon>Saccharomycotina</taxon>
        <taxon>Pichiomycetes</taxon>
        <taxon>Debaryomycetaceae</taxon>
        <taxon>Candida/Lodderomyces clade</taxon>
        <taxon>Candida</taxon>
    </lineage>
</organism>
<dbReference type="EnsemblFungi" id="CPAR2_702570-T">
    <property type="protein sequence ID" value="CPAR2_702570-T-p1"/>
    <property type="gene ID" value="CPAR2_702570"/>
</dbReference>
<evidence type="ECO:0000313" key="4">
    <source>
        <dbReference type="EnsemblFungi" id="CPAR2_702570-T-p1"/>
    </source>
</evidence>
<evidence type="ECO:0000313" key="3">
    <source>
        <dbReference type="EMBL" id="CCE45244.1"/>
    </source>
</evidence>
<feature type="region of interest" description="Disordered" evidence="1">
    <location>
        <begin position="1"/>
        <end position="39"/>
    </location>
</feature>
<name>G8BKH9_CANPC</name>